<protein>
    <submittedName>
        <fullName evidence="2">Exportin-5</fullName>
    </submittedName>
</protein>
<dbReference type="EMBL" id="BMAO01009462">
    <property type="protein sequence ID" value="GFR31042.1"/>
    <property type="molecule type" value="Genomic_DNA"/>
</dbReference>
<dbReference type="Pfam" id="PF19273">
    <property type="entry name" value="Exportin-5"/>
    <property type="match status" value="1"/>
</dbReference>
<keyword evidence="3" id="KW-1185">Reference proteome</keyword>
<dbReference type="InterPro" id="IPR011989">
    <property type="entry name" value="ARM-like"/>
</dbReference>
<dbReference type="AlphaFoldDB" id="A0A8X6M3X8"/>
<evidence type="ECO:0000313" key="2">
    <source>
        <dbReference type="EMBL" id="GFR31042.1"/>
    </source>
</evidence>
<name>A0A8X6M3X8_TRICU</name>
<organism evidence="2 3">
    <name type="scientific">Trichonephila clavata</name>
    <name type="common">Joro spider</name>
    <name type="synonym">Nephila clavata</name>
    <dbReference type="NCBI Taxonomy" id="2740835"/>
    <lineage>
        <taxon>Eukaryota</taxon>
        <taxon>Metazoa</taxon>
        <taxon>Ecdysozoa</taxon>
        <taxon>Arthropoda</taxon>
        <taxon>Chelicerata</taxon>
        <taxon>Arachnida</taxon>
        <taxon>Araneae</taxon>
        <taxon>Araneomorphae</taxon>
        <taxon>Entelegynae</taxon>
        <taxon>Araneoidea</taxon>
        <taxon>Nephilidae</taxon>
        <taxon>Trichonephila</taxon>
    </lineage>
</organism>
<dbReference type="OrthoDB" id="6421320at2759"/>
<dbReference type="InterPro" id="IPR045478">
    <property type="entry name" value="Exportin-5_C"/>
</dbReference>
<gene>
    <name evidence="2" type="primary">X975_08385</name>
    <name evidence="2" type="ORF">TNCT_692341</name>
</gene>
<feature type="domain" description="Exportin-5 C-terminal" evidence="1">
    <location>
        <begin position="23"/>
        <end position="238"/>
    </location>
</feature>
<reference evidence="2" key="1">
    <citation type="submission" date="2020-07" db="EMBL/GenBank/DDBJ databases">
        <title>Multicomponent nature underlies the extraordinary mechanical properties of spider dragline silk.</title>
        <authorList>
            <person name="Kono N."/>
            <person name="Nakamura H."/>
            <person name="Mori M."/>
            <person name="Yoshida Y."/>
            <person name="Ohtoshi R."/>
            <person name="Malay A.D."/>
            <person name="Moran D.A.P."/>
            <person name="Tomita M."/>
            <person name="Numata K."/>
            <person name="Arakawa K."/>
        </authorList>
    </citation>
    <scope>NUCLEOTIDE SEQUENCE</scope>
</reference>
<comment type="caution">
    <text evidence="2">The sequence shown here is derived from an EMBL/GenBank/DDBJ whole genome shotgun (WGS) entry which is preliminary data.</text>
</comment>
<evidence type="ECO:0000259" key="1">
    <source>
        <dbReference type="Pfam" id="PF19273"/>
    </source>
</evidence>
<dbReference type="Proteomes" id="UP000887116">
    <property type="component" value="Unassembled WGS sequence"/>
</dbReference>
<evidence type="ECO:0000313" key="3">
    <source>
        <dbReference type="Proteomes" id="UP000887116"/>
    </source>
</evidence>
<proteinExistence type="predicted"/>
<accession>A0A8X6M3X8</accession>
<sequence length="278" mass="32173">MLQKLNAVWDKFKLKYGSCMNYEDPQTETEEIVQDQLNRVLTREYVGFLESLLTQSYSPIKDNKMESDQKDPIYGNSYKFTTEFGLKIMETESVRLVFICTVFDSLRWLDTCANVKASFLCEIVFHLICKKGLIRQPQEADYLLKCVLNSIQEFGEHEANLSLLLNLGVNIYEALRNSYPGIRTSLMSYVNCTEESILKLDEIFNKNILKSKKDKMKKDAFKNIIANIIGKNIGQRHKKFVEIKNLPSLIRIKTETESSFPEFCLNEEIGFCNIFESG</sequence>
<dbReference type="Gene3D" id="1.25.10.10">
    <property type="entry name" value="Leucine-rich Repeat Variant"/>
    <property type="match status" value="1"/>
</dbReference>